<evidence type="ECO:0000256" key="2">
    <source>
        <dbReference type="ARBA" id="ARBA00022980"/>
    </source>
</evidence>
<dbReference type="GO" id="GO:0003735">
    <property type="term" value="F:structural constituent of ribosome"/>
    <property type="evidence" value="ECO:0007669"/>
    <property type="project" value="InterPro"/>
</dbReference>
<proteinExistence type="inferred from homology"/>
<evidence type="ECO:0000256" key="3">
    <source>
        <dbReference type="ARBA" id="ARBA00023274"/>
    </source>
</evidence>
<accession>A0A5B0MBN4</accession>
<dbReference type="GO" id="GO:0000462">
    <property type="term" value="P:maturation of SSU-rRNA from tricistronic rRNA transcript (SSU-rRNA, 5.8S rRNA, LSU-rRNA)"/>
    <property type="evidence" value="ECO:0007669"/>
    <property type="project" value="TreeGrafter"/>
</dbReference>
<dbReference type="AlphaFoldDB" id="A0A5B0MBN4"/>
<dbReference type="InterPro" id="IPR000754">
    <property type="entry name" value="Ribosomal_uS9"/>
</dbReference>
<gene>
    <name evidence="4" type="primary">RPS16_2</name>
    <name evidence="4" type="ORF">PGTUg99_017545</name>
</gene>
<name>A0A5B0MBN4_PUCGR</name>
<dbReference type="PANTHER" id="PTHR21569:SF16">
    <property type="entry name" value="RIBOSOMAL PROTEIN S16"/>
    <property type="match status" value="1"/>
</dbReference>
<dbReference type="InterPro" id="IPR020568">
    <property type="entry name" value="Ribosomal_Su5_D2-typ_SF"/>
</dbReference>
<comment type="similarity">
    <text evidence="1">Belongs to the universal ribosomal protein uS9 family.</text>
</comment>
<dbReference type="EMBL" id="VDEP01000473">
    <property type="protein sequence ID" value="KAA1074102.1"/>
    <property type="molecule type" value="Genomic_DNA"/>
</dbReference>
<keyword evidence="2 4" id="KW-0689">Ribosomal protein</keyword>
<dbReference type="PANTHER" id="PTHR21569">
    <property type="entry name" value="RIBOSOMAL PROTEIN S9"/>
    <property type="match status" value="1"/>
</dbReference>
<evidence type="ECO:0000313" key="5">
    <source>
        <dbReference type="Proteomes" id="UP000325313"/>
    </source>
</evidence>
<dbReference type="SUPFAM" id="SSF54211">
    <property type="entry name" value="Ribosomal protein S5 domain 2-like"/>
    <property type="match status" value="1"/>
</dbReference>
<dbReference type="Gene3D" id="3.30.230.10">
    <property type="match status" value="1"/>
</dbReference>
<organism evidence="4 5">
    <name type="scientific">Puccinia graminis f. sp. tritici</name>
    <dbReference type="NCBI Taxonomy" id="56615"/>
    <lineage>
        <taxon>Eukaryota</taxon>
        <taxon>Fungi</taxon>
        <taxon>Dikarya</taxon>
        <taxon>Basidiomycota</taxon>
        <taxon>Pucciniomycotina</taxon>
        <taxon>Pucciniomycetes</taxon>
        <taxon>Pucciniales</taxon>
        <taxon>Pucciniaceae</taxon>
        <taxon>Puccinia</taxon>
    </lineage>
</organism>
<dbReference type="GO" id="GO:0022627">
    <property type="term" value="C:cytosolic small ribosomal subunit"/>
    <property type="evidence" value="ECO:0007669"/>
    <property type="project" value="TreeGrafter"/>
</dbReference>
<dbReference type="InterPro" id="IPR014721">
    <property type="entry name" value="Ribsml_uS5_D2-typ_fold_subgr"/>
</dbReference>
<evidence type="ECO:0000313" key="4">
    <source>
        <dbReference type="EMBL" id="KAA1074102.1"/>
    </source>
</evidence>
<dbReference type="GO" id="GO:0003723">
    <property type="term" value="F:RNA binding"/>
    <property type="evidence" value="ECO:0007669"/>
    <property type="project" value="TreeGrafter"/>
</dbReference>
<protein>
    <submittedName>
        <fullName evidence="4">40S ribosomal protein S16</fullName>
    </submittedName>
</protein>
<dbReference type="GO" id="GO:0006412">
    <property type="term" value="P:translation"/>
    <property type="evidence" value="ECO:0007669"/>
    <property type="project" value="InterPro"/>
</dbReference>
<dbReference type="Pfam" id="PF00380">
    <property type="entry name" value="Ribosomal_S9"/>
    <property type="match status" value="1"/>
</dbReference>
<keyword evidence="3" id="KW-0687">Ribonucleoprotein</keyword>
<dbReference type="Proteomes" id="UP000325313">
    <property type="component" value="Unassembled WGS sequence"/>
</dbReference>
<evidence type="ECO:0000256" key="1">
    <source>
        <dbReference type="ARBA" id="ARBA00005251"/>
    </source>
</evidence>
<sequence length="96" mass="10534">MSTSQSVQTFGKKKTATAVAFCKDGKGLIRINGTPIALVQPEILRYKVYEPILIAGADVCCPWVVQFKILSTFSNLQSHIHINFGLPLIFQGILQA</sequence>
<comment type="caution">
    <text evidence="4">The sequence shown here is derived from an EMBL/GenBank/DDBJ whole genome shotgun (WGS) entry which is preliminary data.</text>
</comment>
<reference evidence="4 5" key="1">
    <citation type="submission" date="2019-05" db="EMBL/GenBank/DDBJ databases">
        <title>Emergence of the Ug99 lineage of the wheat stem rust pathogen through somatic hybridization.</title>
        <authorList>
            <person name="Li F."/>
            <person name="Upadhyaya N.M."/>
            <person name="Sperschneider J."/>
            <person name="Matny O."/>
            <person name="Nguyen-Phuc H."/>
            <person name="Mago R."/>
            <person name="Raley C."/>
            <person name="Miller M.E."/>
            <person name="Silverstein K.A.T."/>
            <person name="Henningsen E."/>
            <person name="Hirsch C.D."/>
            <person name="Visser B."/>
            <person name="Pretorius Z.A."/>
            <person name="Steffenson B.J."/>
            <person name="Schwessinger B."/>
            <person name="Dodds P.N."/>
            <person name="Figueroa M."/>
        </authorList>
    </citation>
    <scope>NUCLEOTIDE SEQUENCE [LARGE SCALE GENOMIC DNA]</scope>
    <source>
        <strain evidence="4 5">Ug99</strain>
    </source>
</reference>